<dbReference type="GO" id="GO:0044718">
    <property type="term" value="P:siderophore transmembrane transport"/>
    <property type="evidence" value="ECO:0007669"/>
    <property type="project" value="TreeGrafter"/>
</dbReference>
<evidence type="ECO:0000259" key="1">
    <source>
        <dbReference type="Pfam" id="PF25183"/>
    </source>
</evidence>
<sequence>MSLDIRLLRKLFSRPINNFYFSSKAEFRMKRHMTHLSASLVFLTCGLAMAQEVRSTIAGHVSDSTGARVPGAQITVRNTDTGVVTTVKTNETGDYTVPFLQQGTYDVIASEPGFKATHYAGLLLSTEQTLTENIVLAIGNVSETVTVASEGALIDTATAETGQTLTAKEVEDLPSNGRSPLGFARDEYGVVSKGKHSQAQTRPFDNSAADDFSLGGGNSASNELLLNGVPNMQDSSRTAGYSPQLDSVDAVHVDEFTSDASFGDTSGGTVNITTKPGTNTFHGSASEYYSGSRPLTAEPYFTTQGASVSSTHFNQFGGAIGGPVYIPHVFDGHNRVFFEYAFEGYIGALPSTFIGSVPTEAERKGDFSSLLAVSPEYQLYNPYDVTATTANGKTTYTRAAINDNIMSNAGLSVNSVGENYLALFPSPNYSGPSTKDDGTNNFFASDPTQNNYKSNALRVDVAISQANKIYGEVHRSTSYTNQSNVFHSIATGTSAEVLLWGGSIDDTHTFNSTTFLDTRLGFSRSINSSNPNSYGTDPTTLGFPSYIRGDSTAYAIPRLTFSDDGYSNIPSISSEPGSTASYDSIQLFASLNKSIGRHTIKIGPDIRANKDSVLSPGNADGDYSFSTGSTDFLTSGSTGTVQPFGSTFAMLYLGLPSSGSYDVNTKFQYNNWYNALFIQDDWKIRPNLTASLGLRLEHETPVNESNNKMTTAWDPNVENASSSAAAAAYAADPSLLPVADFKPTGGLYYANSSDRHAYHTAPLYLGPRLGLAYSPELTHGTTAIRLGWGVFENPFNNYYQGQTYGYSQTTSMIVSNDSNQTVATTLSDPFPTASNPIVQPAGAAWGINTNLGSKMVFYGNIKVPYAMRSSLDIQQQFGKNWMLDIGYINTHQVHLSYSNTITGGSGSVPVSYLSRSRYYDAALTAEYNTTVANPYKGTLVGPGATTGINTASTLSVSQLLWPYSEYSSVTQQLVPYGNANYNALLIRLEKRMANGLDLDVNYTYSRNLGAESQLNTAGALWYGETASDFPHSLHLTAIYQLPFGKGRAFLGNASKLVDEALGGWELSTIYSFDSGTPYSWGNVIYNGNWHDIDNNPHNAKGEAFNTKVFDTRTCENGTTTCNNTVGSSSYNPSIQPNAYNNRTFPLYAWRADPTNNWDFSMLKNFRIHDRLQIQPRIDAFNIFNRVQFSAPNLSPTSSAFGTITAQQNTNRQLQGGIHILF</sequence>
<dbReference type="OrthoDB" id="97893at2"/>
<dbReference type="InterPro" id="IPR008969">
    <property type="entry name" value="CarboxyPept-like_regulatory"/>
</dbReference>
<name>A0A4V1NV89_9BACT</name>
<dbReference type="EMBL" id="SDMK01000002">
    <property type="protein sequence ID" value="RXS94930.1"/>
    <property type="molecule type" value="Genomic_DNA"/>
</dbReference>
<dbReference type="PANTHER" id="PTHR30069">
    <property type="entry name" value="TONB-DEPENDENT OUTER MEMBRANE RECEPTOR"/>
    <property type="match status" value="1"/>
</dbReference>
<keyword evidence="2" id="KW-0675">Receptor</keyword>
<dbReference type="PANTHER" id="PTHR30069:SF46">
    <property type="entry name" value="OAR PROTEIN"/>
    <property type="match status" value="1"/>
</dbReference>
<dbReference type="InterPro" id="IPR057601">
    <property type="entry name" value="Oar-like_b-barrel"/>
</dbReference>
<protein>
    <submittedName>
        <fullName evidence="2">TonB-dependent receptor</fullName>
    </submittedName>
</protein>
<comment type="caution">
    <text evidence="2">The sequence shown here is derived from an EMBL/GenBank/DDBJ whole genome shotgun (WGS) entry which is preliminary data.</text>
</comment>
<dbReference type="GO" id="GO:0015344">
    <property type="term" value="F:siderophore uptake transmembrane transporter activity"/>
    <property type="evidence" value="ECO:0007669"/>
    <property type="project" value="TreeGrafter"/>
</dbReference>
<dbReference type="GO" id="GO:0009279">
    <property type="term" value="C:cell outer membrane"/>
    <property type="evidence" value="ECO:0007669"/>
    <property type="project" value="TreeGrafter"/>
</dbReference>
<gene>
    <name evidence="2" type="ORF">ESZ00_09835</name>
</gene>
<reference evidence="2 3" key="1">
    <citation type="journal article" date="2016" name="Int. J. Syst. Evol. Microbiol.">
        <title>Acidipila dinghuensis sp. nov., an acidobacterium isolated from forest soil.</title>
        <authorList>
            <person name="Jiang Y.W."/>
            <person name="Wang J."/>
            <person name="Chen M.H."/>
            <person name="Lv Y.Y."/>
            <person name="Qiu L.H."/>
        </authorList>
    </citation>
    <scope>NUCLEOTIDE SEQUENCE [LARGE SCALE GENOMIC DNA]</scope>
    <source>
        <strain evidence="2 3">DHOF10</strain>
    </source>
</reference>
<dbReference type="Gene3D" id="2.60.40.1120">
    <property type="entry name" value="Carboxypeptidase-like, regulatory domain"/>
    <property type="match status" value="1"/>
</dbReference>
<dbReference type="SUPFAM" id="SSF49464">
    <property type="entry name" value="Carboxypeptidase regulatory domain-like"/>
    <property type="match status" value="1"/>
</dbReference>
<dbReference type="AlphaFoldDB" id="A0A4V1NV89"/>
<feature type="domain" description="TonB-dependent transporter Oar-like beta-barrel" evidence="1">
    <location>
        <begin position="273"/>
        <end position="1214"/>
    </location>
</feature>
<dbReference type="InterPro" id="IPR039426">
    <property type="entry name" value="TonB-dep_rcpt-like"/>
</dbReference>
<evidence type="ECO:0000313" key="2">
    <source>
        <dbReference type="EMBL" id="RXS94930.1"/>
    </source>
</evidence>
<dbReference type="SUPFAM" id="SSF56935">
    <property type="entry name" value="Porins"/>
    <property type="match status" value="1"/>
</dbReference>
<accession>A0A4V1NV89</accession>
<proteinExistence type="predicted"/>
<dbReference type="Pfam" id="PF13620">
    <property type="entry name" value="CarboxypepD_reg"/>
    <property type="match status" value="1"/>
</dbReference>
<dbReference type="Proteomes" id="UP000290253">
    <property type="component" value="Unassembled WGS sequence"/>
</dbReference>
<organism evidence="2 3">
    <name type="scientific">Silvibacterium dinghuense</name>
    <dbReference type="NCBI Taxonomy" id="1560006"/>
    <lineage>
        <taxon>Bacteria</taxon>
        <taxon>Pseudomonadati</taxon>
        <taxon>Acidobacteriota</taxon>
        <taxon>Terriglobia</taxon>
        <taxon>Terriglobales</taxon>
        <taxon>Acidobacteriaceae</taxon>
        <taxon>Silvibacterium</taxon>
    </lineage>
</organism>
<dbReference type="Pfam" id="PF25183">
    <property type="entry name" value="OMP_b-brl_4"/>
    <property type="match status" value="1"/>
</dbReference>
<evidence type="ECO:0000313" key="3">
    <source>
        <dbReference type="Proteomes" id="UP000290253"/>
    </source>
</evidence>
<keyword evidence="3" id="KW-1185">Reference proteome</keyword>